<keyword evidence="1" id="KW-0378">Hydrolase</keyword>
<organism evidence="1 2">
    <name type="scientific">Camellia lanceoleosa</name>
    <dbReference type="NCBI Taxonomy" id="1840588"/>
    <lineage>
        <taxon>Eukaryota</taxon>
        <taxon>Viridiplantae</taxon>
        <taxon>Streptophyta</taxon>
        <taxon>Embryophyta</taxon>
        <taxon>Tracheophyta</taxon>
        <taxon>Spermatophyta</taxon>
        <taxon>Magnoliopsida</taxon>
        <taxon>eudicotyledons</taxon>
        <taxon>Gunneridae</taxon>
        <taxon>Pentapetalae</taxon>
        <taxon>asterids</taxon>
        <taxon>Ericales</taxon>
        <taxon>Theaceae</taxon>
        <taxon>Camellia</taxon>
    </lineage>
</organism>
<comment type="caution">
    <text evidence="1">The sequence shown here is derived from an EMBL/GenBank/DDBJ whole genome shotgun (WGS) entry which is preliminary data.</text>
</comment>
<accession>A0ACC0J4L6</accession>
<gene>
    <name evidence="1" type="ORF">LOK49_LG01G02923</name>
</gene>
<dbReference type="Proteomes" id="UP001060215">
    <property type="component" value="Chromosome 1"/>
</dbReference>
<reference evidence="1 2" key="1">
    <citation type="journal article" date="2022" name="Plant J.">
        <title>Chromosome-level genome of Camellia lanceoleosa provides a valuable resource for understanding genome evolution and self-incompatibility.</title>
        <authorList>
            <person name="Gong W."/>
            <person name="Xiao S."/>
            <person name="Wang L."/>
            <person name="Liao Z."/>
            <person name="Chang Y."/>
            <person name="Mo W."/>
            <person name="Hu G."/>
            <person name="Li W."/>
            <person name="Zhao G."/>
            <person name="Zhu H."/>
            <person name="Hu X."/>
            <person name="Ji K."/>
            <person name="Xiang X."/>
            <person name="Song Q."/>
            <person name="Yuan D."/>
            <person name="Jin S."/>
            <person name="Zhang L."/>
        </authorList>
    </citation>
    <scope>NUCLEOTIDE SEQUENCE [LARGE SCALE GENOMIC DNA]</scope>
    <source>
        <strain evidence="1">SQ_2022a</strain>
    </source>
</reference>
<sequence>MSSCLIDTQFSFFPYSIANALLLVCYYVEHYICFVYNRAKENWILYDDDKVKVIGSWDGVLAMCSRELLQPLILFFEEKGSVPITPLEETKEPDNPREAQKAERKRSGNHGKAKQDMDLGDERPFSHPLQRRSNSVIYVLEGDLGNHSYGYTSMQNCVKDYTFKISTLDYKTDEEAFEGFICLKSCKGLYVVDGFMLDNNILLVERLGPDLATYFQNEYTTFIRRGRLGMSIVGLKADIKEDSNRLQSVSRKIARYMRHLFEHANSSFPVHMRMKKEIIVQMGDEMFGGTAGLLRRACNNYFFISGQIASSNTEWWGIMKFLLSDVDY</sequence>
<evidence type="ECO:0000313" key="1">
    <source>
        <dbReference type="EMBL" id="KAI8032905.1"/>
    </source>
</evidence>
<proteinExistence type="predicted"/>
<keyword evidence="2" id="KW-1185">Reference proteome</keyword>
<dbReference type="EMBL" id="CM045758">
    <property type="protein sequence ID" value="KAI8032905.1"/>
    <property type="molecule type" value="Genomic_DNA"/>
</dbReference>
<name>A0ACC0J4L6_9ERIC</name>
<evidence type="ECO:0000313" key="2">
    <source>
        <dbReference type="Proteomes" id="UP001060215"/>
    </source>
</evidence>
<protein>
    <submittedName>
        <fullName evidence="1">Inactive ubiquitin carboxyl-terminal hydrolase 53</fullName>
    </submittedName>
</protein>